<keyword evidence="2" id="KW-1185">Reference proteome</keyword>
<dbReference type="RefSeq" id="WP_346758145.1">
    <property type="nucleotide sequence ID" value="NZ_JAUJEB010000001.1"/>
</dbReference>
<reference evidence="1" key="1">
    <citation type="submission" date="2023-06" db="EMBL/GenBank/DDBJ databases">
        <title>Genomic of Agaribacillus aureum.</title>
        <authorList>
            <person name="Wang G."/>
        </authorList>
    </citation>
    <scope>NUCLEOTIDE SEQUENCE</scope>
    <source>
        <strain evidence="1">BMA12</strain>
    </source>
</reference>
<dbReference type="Proteomes" id="UP001172083">
    <property type="component" value="Unassembled WGS sequence"/>
</dbReference>
<sequence length="79" mass="9299">MKRIKVGDAVHAIMNKKVMIVSGIMGQKTVECAWLDENEKLCRRTFKSQSLYLIDDYRLKEKVQQLKSILIKQKLLKIY</sequence>
<organism evidence="1 2">
    <name type="scientific">Agaribacillus aureus</name>
    <dbReference type="NCBI Taxonomy" id="3051825"/>
    <lineage>
        <taxon>Bacteria</taxon>
        <taxon>Pseudomonadati</taxon>
        <taxon>Bacteroidota</taxon>
        <taxon>Cytophagia</taxon>
        <taxon>Cytophagales</taxon>
        <taxon>Splendidivirgaceae</taxon>
        <taxon>Agaribacillus</taxon>
    </lineage>
</organism>
<evidence type="ECO:0000313" key="2">
    <source>
        <dbReference type="Proteomes" id="UP001172083"/>
    </source>
</evidence>
<protein>
    <recommendedName>
        <fullName evidence="3">DUF2158 domain-containing protein</fullName>
    </recommendedName>
</protein>
<accession>A0ABT8L538</accession>
<dbReference type="EMBL" id="JAUJEB010000001">
    <property type="protein sequence ID" value="MDN5212828.1"/>
    <property type="molecule type" value="Genomic_DNA"/>
</dbReference>
<proteinExistence type="predicted"/>
<evidence type="ECO:0008006" key="3">
    <source>
        <dbReference type="Google" id="ProtNLM"/>
    </source>
</evidence>
<gene>
    <name evidence="1" type="ORF">QQ020_12255</name>
</gene>
<name>A0ABT8L538_9BACT</name>
<comment type="caution">
    <text evidence="1">The sequence shown here is derived from an EMBL/GenBank/DDBJ whole genome shotgun (WGS) entry which is preliminary data.</text>
</comment>
<evidence type="ECO:0000313" key="1">
    <source>
        <dbReference type="EMBL" id="MDN5212828.1"/>
    </source>
</evidence>